<gene>
    <name evidence="2" type="ORF">BQ4739_LOCUS3032</name>
</gene>
<dbReference type="CDD" id="cd09212">
    <property type="entry name" value="PUB"/>
    <property type="match status" value="1"/>
</dbReference>
<dbReference type="STRING" id="3088.A0A383VBX6"/>
<name>A0A383VBX6_TETOB</name>
<dbReference type="EMBL" id="FNXT01000230">
    <property type="protein sequence ID" value="SZX62450.1"/>
    <property type="molecule type" value="Genomic_DNA"/>
</dbReference>
<evidence type="ECO:0000313" key="2">
    <source>
        <dbReference type="EMBL" id="SZX62450.1"/>
    </source>
</evidence>
<reference evidence="2 3" key="1">
    <citation type="submission" date="2016-10" db="EMBL/GenBank/DDBJ databases">
        <authorList>
            <person name="Cai Z."/>
        </authorList>
    </citation>
    <scope>NUCLEOTIDE SEQUENCE [LARGE SCALE GENOMIC DNA]</scope>
</reference>
<evidence type="ECO:0000313" key="3">
    <source>
        <dbReference type="Proteomes" id="UP000256970"/>
    </source>
</evidence>
<dbReference type="PANTHER" id="PTHR47694">
    <property type="entry name" value="PLANT UBX DOMAIN-CONTAINING PROTEIN 2"/>
    <property type="match status" value="1"/>
</dbReference>
<dbReference type="AlphaFoldDB" id="A0A383VBX6"/>
<organism evidence="2 3">
    <name type="scientific">Tetradesmus obliquus</name>
    <name type="common">Green alga</name>
    <name type="synonym">Acutodesmus obliquus</name>
    <dbReference type="NCBI Taxonomy" id="3088"/>
    <lineage>
        <taxon>Eukaryota</taxon>
        <taxon>Viridiplantae</taxon>
        <taxon>Chlorophyta</taxon>
        <taxon>core chlorophytes</taxon>
        <taxon>Chlorophyceae</taxon>
        <taxon>CS clade</taxon>
        <taxon>Sphaeropleales</taxon>
        <taxon>Scenedesmaceae</taxon>
        <taxon>Tetradesmus</taxon>
    </lineage>
</organism>
<accession>A0A383VBX6</accession>
<dbReference type="Gene3D" id="1.20.58.2190">
    <property type="match status" value="1"/>
</dbReference>
<dbReference type="InterPro" id="IPR018997">
    <property type="entry name" value="PUB_domain"/>
</dbReference>
<feature type="domain" description="PUB" evidence="1">
    <location>
        <begin position="27"/>
        <end position="102"/>
    </location>
</feature>
<protein>
    <recommendedName>
        <fullName evidence="1">PUB domain-containing protein</fullName>
    </recommendedName>
</protein>
<keyword evidence="3" id="KW-1185">Reference proteome</keyword>
<dbReference type="Proteomes" id="UP000256970">
    <property type="component" value="Unassembled WGS sequence"/>
</dbReference>
<dbReference type="Pfam" id="PF09409">
    <property type="entry name" value="PUB"/>
    <property type="match status" value="1"/>
</dbReference>
<proteinExistence type="predicted"/>
<dbReference type="InterPro" id="IPR036339">
    <property type="entry name" value="PUB-like_dom_sf"/>
</dbReference>
<sequence length="133" mass="14470">MGYAGYVPAKLPPSKPTEVEAAVQAVKSVETLEVMGKLLYNCAVSPREDKFRRVKLTNKKVADTIGSTHGALEAMAALGWVAEEANPQELVVREGTFFSMKEVRIVEAAKERLQKDMRSSSSKNLAAMVSVQA</sequence>
<dbReference type="SUPFAM" id="SSF143503">
    <property type="entry name" value="PUG domain-like"/>
    <property type="match status" value="1"/>
</dbReference>
<evidence type="ECO:0000259" key="1">
    <source>
        <dbReference type="Pfam" id="PF09409"/>
    </source>
</evidence>
<dbReference type="PANTHER" id="PTHR47694:SF1">
    <property type="entry name" value="PLANT UBX DOMAIN-CONTAINING PROTEIN 2"/>
    <property type="match status" value="1"/>
</dbReference>